<feature type="region of interest" description="Disordered" evidence="1">
    <location>
        <begin position="30"/>
        <end position="77"/>
    </location>
</feature>
<dbReference type="EMBL" id="JAAGNN010000024">
    <property type="protein sequence ID" value="KAF4073102.1"/>
    <property type="molecule type" value="Genomic_DNA"/>
</dbReference>
<gene>
    <name evidence="2" type="ORF">AMELA_G00254950</name>
</gene>
<proteinExistence type="predicted"/>
<comment type="caution">
    <text evidence="2">The sequence shown here is derived from an EMBL/GenBank/DDBJ whole genome shotgun (WGS) entry which is preliminary data.</text>
</comment>
<accession>A0A7J5ZR18</accession>
<keyword evidence="3" id="KW-1185">Reference proteome</keyword>
<evidence type="ECO:0000256" key="1">
    <source>
        <dbReference type="SAM" id="MobiDB-lite"/>
    </source>
</evidence>
<sequence length="77" mass="8340">MATPGESRRRESSTAEELFSIINSALDTGSTAYEEEQKHECPLGSPKHVQAEATRTGPKHTQDYGTKEDIASISDGC</sequence>
<dbReference type="AlphaFoldDB" id="A0A7J5ZR18"/>
<reference evidence="2 3" key="1">
    <citation type="submission" date="2020-02" db="EMBL/GenBank/DDBJ databases">
        <title>A chromosome-scale genome assembly of the black bullhead catfish (Ameiurus melas).</title>
        <authorList>
            <person name="Wen M."/>
            <person name="Zham M."/>
            <person name="Cabau C."/>
            <person name="Klopp C."/>
            <person name="Donnadieu C."/>
            <person name="Roques C."/>
            <person name="Bouchez O."/>
            <person name="Lampietro C."/>
            <person name="Jouanno E."/>
            <person name="Herpin A."/>
            <person name="Louis A."/>
            <person name="Berthelot C."/>
            <person name="Parey E."/>
            <person name="Roest-Crollius H."/>
            <person name="Braasch I."/>
            <person name="Postlethwait J."/>
            <person name="Robinson-Rechavi M."/>
            <person name="Echchiki A."/>
            <person name="Begum T."/>
            <person name="Montfort J."/>
            <person name="Schartl M."/>
            <person name="Bobe J."/>
            <person name="Guiguen Y."/>
        </authorList>
    </citation>
    <scope>NUCLEOTIDE SEQUENCE [LARGE SCALE GENOMIC DNA]</scope>
    <source>
        <strain evidence="2">M_S1</strain>
        <tissue evidence="2">Blood</tissue>
    </source>
</reference>
<evidence type="ECO:0000313" key="2">
    <source>
        <dbReference type="EMBL" id="KAF4073102.1"/>
    </source>
</evidence>
<protein>
    <submittedName>
        <fullName evidence="2">Uncharacterized protein</fullName>
    </submittedName>
</protein>
<name>A0A7J5ZR18_AMEME</name>
<evidence type="ECO:0000313" key="3">
    <source>
        <dbReference type="Proteomes" id="UP000593565"/>
    </source>
</evidence>
<feature type="compositionally biased region" description="Basic and acidic residues" evidence="1">
    <location>
        <begin position="60"/>
        <end position="70"/>
    </location>
</feature>
<dbReference type="Proteomes" id="UP000593565">
    <property type="component" value="Unassembled WGS sequence"/>
</dbReference>
<organism evidence="2 3">
    <name type="scientific">Ameiurus melas</name>
    <name type="common">Black bullhead</name>
    <name type="synonym">Silurus melas</name>
    <dbReference type="NCBI Taxonomy" id="219545"/>
    <lineage>
        <taxon>Eukaryota</taxon>
        <taxon>Metazoa</taxon>
        <taxon>Chordata</taxon>
        <taxon>Craniata</taxon>
        <taxon>Vertebrata</taxon>
        <taxon>Euteleostomi</taxon>
        <taxon>Actinopterygii</taxon>
        <taxon>Neopterygii</taxon>
        <taxon>Teleostei</taxon>
        <taxon>Ostariophysi</taxon>
        <taxon>Siluriformes</taxon>
        <taxon>Ictaluridae</taxon>
        <taxon>Ameiurus</taxon>
    </lineage>
</organism>